<keyword evidence="2" id="KW-1185">Reference proteome</keyword>
<comment type="caution">
    <text evidence="1">The sequence shown here is derived from an EMBL/GenBank/DDBJ whole genome shotgun (WGS) entry which is preliminary data.</text>
</comment>
<name>A0ABU9AW28_9BACT</name>
<accession>A0ABU9AW28</accession>
<protein>
    <recommendedName>
        <fullName evidence="3">SGNH/GDSL hydrolase family protein</fullName>
    </recommendedName>
</protein>
<evidence type="ECO:0000313" key="1">
    <source>
        <dbReference type="EMBL" id="MEK7950835.1"/>
    </source>
</evidence>
<proteinExistence type="predicted"/>
<gene>
    <name evidence="1" type="ORF">WKV53_10025</name>
</gene>
<dbReference type="EMBL" id="JBBUKT010000003">
    <property type="protein sequence ID" value="MEK7950835.1"/>
    <property type="molecule type" value="Genomic_DNA"/>
</dbReference>
<dbReference type="RefSeq" id="WP_341404436.1">
    <property type="nucleotide sequence ID" value="NZ_JBBUKT010000003.1"/>
</dbReference>
<evidence type="ECO:0000313" key="2">
    <source>
        <dbReference type="Proteomes" id="UP001371305"/>
    </source>
</evidence>
<sequence length="291" mass="30773">MTHAILIMLTLAACFGIQSLALRAVGGRTAKSESNYFSSLGRIQAGAVGKPEAMLLGSSITGRLPDRAQGFEGFANMGCDGGCAVDTLRAMDRGLLPVAPILLIEANTLQRALDPIPSQVGSAMKRPWFQAGMRIPAISAYARPSAFLYSILLAKKIGGFGDPESADDLRVSSHPVRLTALSATNISPNEQALVGELVPLLQRLQEKGCRIVFVWLPPGRGANSPVPPYIAAMVGQSGCEWWDLGTEADPSLVVLTDGVHMAAPSAARTSRSLKRIFSLPGNTPKDLPESP</sequence>
<evidence type="ECO:0008006" key="3">
    <source>
        <dbReference type="Google" id="ProtNLM"/>
    </source>
</evidence>
<reference evidence="1 2" key="1">
    <citation type="submission" date="2024-04" db="EMBL/GenBank/DDBJ databases">
        <title>Luteolibacter sp. isolated from soil.</title>
        <authorList>
            <person name="An J."/>
        </authorList>
    </citation>
    <scope>NUCLEOTIDE SEQUENCE [LARGE SCALE GENOMIC DNA]</scope>
    <source>
        <strain evidence="1 2">Y139</strain>
    </source>
</reference>
<dbReference type="Proteomes" id="UP001371305">
    <property type="component" value="Unassembled WGS sequence"/>
</dbReference>
<organism evidence="1 2">
    <name type="scientific">Luteolibacter soli</name>
    <dbReference type="NCBI Taxonomy" id="3135280"/>
    <lineage>
        <taxon>Bacteria</taxon>
        <taxon>Pseudomonadati</taxon>
        <taxon>Verrucomicrobiota</taxon>
        <taxon>Verrucomicrobiia</taxon>
        <taxon>Verrucomicrobiales</taxon>
        <taxon>Verrucomicrobiaceae</taxon>
        <taxon>Luteolibacter</taxon>
    </lineage>
</organism>